<evidence type="ECO:0000313" key="2">
    <source>
        <dbReference type="Proteomes" id="UP000637578"/>
    </source>
</evidence>
<protein>
    <submittedName>
        <fullName evidence="1">Uncharacterized protein</fullName>
    </submittedName>
</protein>
<reference evidence="1" key="1">
    <citation type="journal article" date="2014" name="Int. J. Syst. Evol. Microbiol.">
        <title>Complete genome sequence of Corynebacterium casei LMG S-19264T (=DSM 44701T), isolated from a smear-ripened cheese.</title>
        <authorList>
            <consortium name="US DOE Joint Genome Institute (JGI-PGF)"/>
            <person name="Walter F."/>
            <person name="Albersmeier A."/>
            <person name="Kalinowski J."/>
            <person name="Ruckert C."/>
        </authorList>
    </citation>
    <scope>NUCLEOTIDE SEQUENCE</scope>
    <source>
        <strain evidence="1">CGMCC 4.5737</strain>
    </source>
</reference>
<gene>
    <name evidence="1" type="ORF">GCM10012275_04210</name>
</gene>
<dbReference type="Proteomes" id="UP000637578">
    <property type="component" value="Unassembled WGS sequence"/>
</dbReference>
<name>A0A8J3C8X7_9PSEU</name>
<comment type="caution">
    <text evidence="1">The sequence shown here is derived from an EMBL/GenBank/DDBJ whole genome shotgun (WGS) entry which is preliminary data.</text>
</comment>
<evidence type="ECO:0000313" key="1">
    <source>
        <dbReference type="EMBL" id="GGM36169.1"/>
    </source>
</evidence>
<dbReference type="AlphaFoldDB" id="A0A8J3C8X7"/>
<dbReference type="RefSeq" id="WP_189053185.1">
    <property type="nucleotide sequence ID" value="NZ_BMMK01000001.1"/>
</dbReference>
<accession>A0A8J3C8X7</accession>
<sequence>MGTRFHVPGYGHCFAADIGEWIQGDIVNGWLPRNQAGDWNVQIRSVTVQ</sequence>
<keyword evidence="2" id="KW-1185">Reference proteome</keyword>
<reference evidence="1" key="2">
    <citation type="submission" date="2020-09" db="EMBL/GenBank/DDBJ databases">
        <authorList>
            <person name="Sun Q."/>
            <person name="Zhou Y."/>
        </authorList>
    </citation>
    <scope>NUCLEOTIDE SEQUENCE</scope>
    <source>
        <strain evidence="1">CGMCC 4.5737</strain>
    </source>
</reference>
<dbReference type="EMBL" id="BMMK01000001">
    <property type="protein sequence ID" value="GGM36169.1"/>
    <property type="molecule type" value="Genomic_DNA"/>
</dbReference>
<organism evidence="1 2">
    <name type="scientific">Longimycelium tulufanense</name>
    <dbReference type="NCBI Taxonomy" id="907463"/>
    <lineage>
        <taxon>Bacteria</taxon>
        <taxon>Bacillati</taxon>
        <taxon>Actinomycetota</taxon>
        <taxon>Actinomycetes</taxon>
        <taxon>Pseudonocardiales</taxon>
        <taxon>Pseudonocardiaceae</taxon>
        <taxon>Longimycelium</taxon>
    </lineage>
</organism>
<proteinExistence type="predicted"/>